<dbReference type="InterPro" id="IPR056573">
    <property type="entry name" value="Lectin_L-type_dom"/>
</dbReference>
<dbReference type="Gene3D" id="2.60.120.200">
    <property type="match status" value="1"/>
</dbReference>
<comment type="caution">
    <text evidence="3">The sequence shown here is derived from an EMBL/GenBank/DDBJ whole genome shotgun (WGS) entry which is preliminary data.</text>
</comment>
<sequence length="834" mass="91980">MGKNQGLLSIWSAFLLIFLLAPSIEASNSQPANSVPLENIFSVPIGAHSYAQPNAAVITTDSVRQVGSIFSTETNKIDMSNSFHAEMYVYLGNKRSTAADGMAFVMHADKAITQKFKGGVGDQLGVYAQYGTPVTNMQQQIKKSFAVEFDTYHNGDTLDRGVNSNGGKGHVAYSFPDQLSSYDTKTTLGYIGALTHNGLYYPNDYLSNDTWHTFNVNWNPTSKILTYNFDNAPTVNVPMDPMSIFGTNSIYWGFTGSTGALSQESKVAFKQVPGLVNIDSSMKIIKDEKDITDIGVSASDGDVQVAYEADYMGGKQNLINPIFNLELDDYLSYKKGTLAINGKLVDDSIISGGKLIYKLPSNLTASNNKFTVSFVASPKVVTSDGKKSKIKYSLSSDNYINDSEVEMSILKVKIITSADFENQSWIINEINRQLAPKKIDVDVYLPDLSRITKIDLVSAPKIIGEHIPTTIDLLINLNNLRLANQKLTGVLPEELGNLSKITYLSIYGNTFKGEIPQSIGKLQELTLIALDDNNLEGTVPTAIASLPKLNQIYLNKNKLSGQLPEFRMNMGLIHIKDTQLTYNLDAVPSFLTSANSKNYTKTFIEGLKLTGNSKVVSESGQIKPFDNKDKGYFDLKAMDGTQSIDLVEEHSYIIKNTVDGTVYYKGKKNTGVIIPYEKGISYTVILDEAEKNPNNVFTILGKERELKFGEIPISLSLKFKLGAEDQPVVPEGNLTIFDNRENANWKLSITPSNLKQGSKILQGEYTYTDKVGETHSIISEQKYLLVAGKSDSINEIINLSSSWGKKQGLRYKANKSNYIGEYKGSVNWTLEDTP</sequence>
<dbReference type="Gene3D" id="3.80.10.10">
    <property type="entry name" value="Ribonuclease Inhibitor"/>
    <property type="match status" value="1"/>
</dbReference>
<dbReference type="SUPFAM" id="SSF49899">
    <property type="entry name" value="Concanavalin A-like lectins/glucanases"/>
    <property type="match status" value="1"/>
</dbReference>
<gene>
    <name evidence="3" type="ORF">RAK27_03935</name>
</gene>
<dbReference type="InterPro" id="IPR053213">
    <property type="entry name" value="RLP29"/>
</dbReference>
<keyword evidence="1" id="KW-0433">Leucine-rich repeat</keyword>
<name>A0AAW9JVX1_CARML</name>
<dbReference type="EMBL" id="JAVBVO010000002">
    <property type="protein sequence ID" value="MDZ5757800.1"/>
    <property type="molecule type" value="Genomic_DNA"/>
</dbReference>
<dbReference type="InterPro" id="IPR013320">
    <property type="entry name" value="ConA-like_dom_sf"/>
</dbReference>
<dbReference type="PANTHER" id="PTHR48009:SF4">
    <property type="entry name" value="LEUCINE-RICH REPEAT (LRR) FAMILY PROTEIN"/>
    <property type="match status" value="1"/>
</dbReference>
<dbReference type="Pfam" id="PF18483">
    <property type="entry name" value="Lectin_L-type_dom"/>
    <property type="match status" value="1"/>
</dbReference>
<proteinExistence type="predicted"/>
<keyword evidence="2" id="KW-0677">Repeat</keyword>
<dbReference type="FunFam" id="3.80.10.10:FF:000041">
    <property type="entry name" value="LRR receptor-like serine/threonine-protein kinase ERECTA"/>
    <property type="match status" value="1"/>
</dbReference>
<accession>A0AAW9JVX1</accession>
<dbReference type="AlphaFoldDB" id="A0AAW9JVX1"/>
<reference evidence="3" key="1">
    <citation type="submission" date="2023-08" db="EMBL/GenBank/DDBJ databases">
        <title>Genomic characterization of piscicolin 126 produced by Carnobacterium maltaromaticum CM22 strain isolated from salmon (Salmo salar).</title>
        <authorList>
            <person name="Gonzalez-Gragera E."/>
            <person name="Garcia-Lopez J.D."/>
            <person name="Teso-Perez C."/>
            <person name="Gimenez-Hernandez I."/>
            <person name="Peralta-Sanchez J.M."/>
            <person name="Valdivia E."/>
            <person name="Montalban-Lopez M."/>
            <person name="Martin-Platero A.M."/>
            <person name="Banos A."/>
            <person name="Martinez-Bueno M."/>
        </authorList>
    </citation>
    <scope>NUCLEOTIDE SEQUENCE</scope>
    <source>
        <strain evidence="3">CM22</strain>
    </source>
</reference>
<organism evidence="3 4">
    <name type="scientific">Carnobacterium maltaromaticum</name>
    <name type="common">Carnobacterium piscicola</name>
    <dbReference type="NCBI Taxonomy" id="2751"/>
    <lineage>
        <taxon>Bacteria</taxon>
        <taxon>Bacillati</taxon>
        <taxon>Bacillota</taxon>
        <taxon>Bacilli</taxon>
        <taxon>Lactobacillales</taxon>
        <taxon>Carnobacteriaceae</taxon>
        <taxon>Carnobacterium</taxon>
    </lineage>
</organism>
<dbReference type="PANTHER" id="PTHR48009">
    <property type="entry name" value="LEUCINE-RICH REPEAT (LRR) FAMILY PROTEIN"/>
    <property type="match status" value="1"/>
</dbReference>
<dbReference type="RefSeq" id="WP_322808537.1">
    <property type="nucleotide sequence ID" value="NZ_JAVBVO010000002.1"/>
</dbReference>
<evidence type="ECO:0000313" key="3">
    <source>
        <dbReference type="EMBL" id="MDZ5757800.1"/>
    </source>
</evidence>
<dbReference type="InterPro" id="IPR032675">
    <property type="entry name" value="LRR_dom_sf"/>
</dbReference>
<protein>
    <submittedName>
        <fullName evidence="3">Cell surface protein</fullName>
    </submittedName>
</protein>
<evidence type="ECO:0000256" key="1">
    <source>
        <dbReference type="ARBA" id="ARBA00022614"/>
    </source>
</evidence>
<dbReference type="Proteomes" id="UP001290462">
    <property type="component" value="Unassembled WGS sequence"/>
</dbReference>
<evidence type="ECO:0000256" key="2">
    <source>
        <dbReference type="ARBA" id="ARBA00022737"/>
    </source>
</evidence>
<dbReference type="CDD" id="cd01951">
    <property type="entry name" value="lectin_L-type"/>
    <property type="match status" value="1"/>
</dbReference>
<dbReference type="SUPFAM" id="SSF52058">
    <property type="entry name" value="L domain-like"/>
    <property type="match status" value="1"/>
</dbReference>
<evidence type="ECO:0000313" key="4">
    <source>
        <dbReference type="Proteomes" id="UP001290462"/>
    </source>
</evidence>